<dbReference type="CDD" id="cd03497">
    <property type="entry name" value="SQR_TypeB_1_TM"/>
    <property type="match status" value="1"/>
</dbReference>
<comment type="caution">
    <text evidence="9">The sequence shown here is derived from an EMBL/GenBank/DDBJ whole genome shotgun (WGS) entry which is preliminary data.</text>
</comment>
<dbReference type="RefSeq" id="WP_129727749.1">
    <property type="nucleotide sequence ID" value="NZ_JAPCYI010000001.1"/>
</dbReference>
<keyword evidence="3 8" id="KW-0812">Transmembrane</keyword>
<keyword evidence="7 8" id="KW-0472">Membrane</keyword>
<gene>
    <name evidence="9" type="ORF">ACFFMS_17265</name>
</gene>
<feature type="transmembrane region" description="Helical" evidence="8">
    <location>
        <begin position="55"/>
        <end position="78"/>
    </location>
</feature>
<dbReference type="Pfam" id="PF01127">
    <property type="entry name" value="Sdh_cyt"/>
    <property type="match status" value="1"/>
</dbReference>
<evidence type="ECO:0000313" key="10">
    <source>
        <dbReference type="Proteomes" id="UP001589609"/>
    </source>
</evidence>
<keyword evidence="2" id="KW-0349">Heme</keyword>
<dbReference type="Proteomes" id="UP001589609">
    <property type="component" value="Unassembled WGS sequence"/>
</dbReference>
<dbReference type="InterPro" id="IPR016002">
    <property type="entry name" value="Succ_DH_cyt_b558_Firmicute"/>
</dbReference>
<dbReference type="EMBL" id="JBHMAF010000108">
    <property type="protein sequence ID" value="MFB9760119.1"/>
    <property type="molecule type" value="Genomic_DNA"/>
</dbReference>
<keyword evidence="10" id="KW-1185">Reference proteome</keyword>
<keyword evidence="4" id="KW-0479">Metal-binding</keyword>
<dbReference type="InterPro" id="IPR011138">
    <property type="entry name" value="Cytochrome_b-558"/>
</dbReference>
<comment type="subcellular location">
    <subcellularLocation>
        <location evidence="1">Membrane</location>
    </subcellularLocation>
</comment>
<dbReference type="Gene3D" id="1.20.1300.10">
    <property type="entry name" value="Fumarate reductase/succinate dehydrogenase, transmembrane subunit"/>
    <property type="match status" value="1"/>
</dbReference>
<name>A0ABV5WHR5_9BACI</name>
<organism evidence="9 10">
    <name type="scientific">Ectobacillus funiculus</name>
    <dbReference type="NCBI Taxonomy" id="137993"/>
    <lineage>
        <taxon>Bacteria</taxon>
        <taxon>Bacillati</taxon>
        <taxon>Bacillota</taxon>
        <taxon>Bacilli</taxon>
        <taxon>Bacillales</taxon>
        <taxon>Bacillaceae</taxon>
        <taxon>Ectobacillus</taxon>
    </lineage>
</organism>
<feature type="transmembrane region" description="Helical" evidence="8">
    <location>
        <begin position="12"/>
        <end position="35"/>
    </location>
</feature>
<evidence type="ECO:0000256" key="1">
    <source>
        <dbReference type="ARBA" id="ARBA00004370"/>
    </source>
</evidence>
<dbReference type="InterPro" id="IPR034804">
    <property type="entry name" value="SQR/QFR_C/D"/>
</dbReference>
<sequence length="208" mass="23816">MKGQEFAYRKWHSLLGVIPVGIFLTQHLVVNHFATAGAEAFNKASGFMEHLPFRIFLETFVIFLPLLYHAVYGIYIAFTAKHNVNAYSYFRNWMFSIQRFTGVFLVVFIAWHVWQTRIAAALGQEVDYEMMENILSNPGMFIFYTIGVLSAVFHLANGLWSFFISWGITVSPRSQRISTYVTLAIFFALSIVGIRALFAFVDPQLANM</sequence>
<feature type="transmembrane region" description="Helical" evidence="8">
    <location>
        <begin position="180"/>
        <end position="201"/>
    </location>
</feature>
<keyword evidence="5 8" id="KW-1133">Transmembrane helix</keyword>
<evidence type="ECO:0000256" key="6">
    <source>
        <dbReference type="ARBA" id="ARBA00023004"/>
    </source>
</evidence>
<dbReference type="PIRSF" id="PIRSF000170">
    <property type="entry name" value="Succ_dh_cyt_b558"/>
    <property type="match status" value="1"/>
</dbReference>
<evidence type="ECO:0000313" key="9">
    <source>
        <dbReference type="EMBL" id="MFB9760119.1"/>
    </source>
</evidence>
<keyword evidence="6" id="KW-0408">Iron</keyword>
<dbReference type="InterPro" id="IPR000701">
    <property type="entry name" value="SuccDH_FuR_B_TM-su"/>
</dbReference>
<evidence type="ECO:0000256" key="4">
    <source>
        <dbReference type="ARBA" id="ARBA00022723"/>
    </source>
</evidence>
<evidence type="ECO:0000256" key="2">
    <source>
        <dbReference type="ARBA" id="ARBA00022617"/>
    </source>
</evidence>
<evidence type="ECO:0000256" key="8">
    <source>
        <dbReference type="SAM" id="Phobius"/>
    </source>
</evidence>
<proteinExistence type="predicted"/>
<dbReference type="SUPFAM" id="SSF81343">
    <property type="entry name" value="Fumarate reductase respiratory complex transmembrane subunits"/>
    <property type="match status" value="1"/>
</dbReference>
<evidence type="ECO:0000256" key="5">
    <source>
        <dbReference type="ARBA" id="ARBA00022989"/>
    </source>
</evidence>
<protein>
    <submittedName>
        <fullName evidence="9">Succinate dehydrogenase cytochrome b558 subunit</fullName>
    </submittedName>
</protein>
<reference evidence="9 10" key="1">
    <citation type="submission" date="2024-09" db="EMBL/GenBank/DDBJ databases">
        <authorList>
            <person name="Sun Q."/>
            <person name="Mori K."/>
        </authorList>
    </citation>
    <scope>NUCLEOTIDE SEQUENCE [LARGE SCALE GENOMIC DNA]</scope>
    <source>
        <strain evidence="9 10">JCM 11201</strain>
    </source>
</reference>
<evidence type="ECO:0000256" key="7">
    <source>
        <dbReference type="ARBA" id="ARBA00023136"/>
    </source>
</evidence>
<accession>A0ABV5WHR5</accession>
<evidence type="ECO:0000256" key="3">
    <source>
        <dbReference type="ARBA" id="ARBA00022692"/>
    </source>
</evidence>
<feature type="transmembrane region" description="Helical" evidence="8">
    <location>
        <begin position="90"/>
        <end position="114"/>
    </location>
</feature>
<dbReference type="NCBIfam" id="TIGR02046">
    <property type="entry name" value="sdhC_b558_fam"/>
    <property type="match status" value="1"/>
</dbReference>
<feature type="transmembrane region" description="Helical" evidence="8">
    <location>
        <begin position="141"/>
        <end position="168"/>
    </location>
</feature>